<dbReference type="RefSeq" id="YP_009846110.1">
    <property type="nucleotide sequence ID" value="NC_048768.1"/>
</dbReference>
<dbReference type="GeneID" id="55616476"/>
<evidence type="ECO:0000313" key="3">
    <source>
        <dbReference type="Proteomes" id="UP000315166"/>
    </source>
</evidence>
<name>A0A4Y6ERI1_9CAUD</name>
<accession>A0A4Y6ERI1</accession>
<dbReference type="KEGG" id="vg:55616476"/>
<evidence type="ECO:0000256" key="1">
    <source>
        <dbReference type="SAM" id="MobiDB-lite"/>
    </source>
</evidence>
<sequence length="114" mass="12686">MSDPIEPNHPTTTDRCPPAATEPDALAVRVSPTWIGKATCRQHAGTNATEFFRTDCHHEYRAAKRELQDQLMVKLGDNVSIQLILETDSFCEFYVTDHDGTVLGSALIEEVRGE</sequence>
<organism evidence="2 3">
    <name type="scientific">Gordonia phage Chelms</name>
    <dbReference type="NCBI Taxonomy" id="2588132"/>
    <lineage>
        <taxon>Viruses</taxon>
        <taxon>Duplodnaviria</taxon>
        <taxon>Heunggongvirae</taxon>
        <taxon>Uroviricota</taxon>
        <taxon>Caudoviricetes</taxon>
        <taxon>Montyvirus</taxon>
        <taxon>Montyvirus chelms</taxon>
    </lineage>
</organism>
<dbReference type="EMBL" id="MK801733">
    <property type="protein sequence ID" value="QDF18309.1"/>
    <property type="molecule type" value="Genomic_DNA"/>
</dbReference>
<proteinExistence type="predicted"/>
<protein>
    <submittedName>
        <fullName evidence="2">Uncharacterized protein</fullName>
    </submittedName>
</protein>
<evidence type="ECO:0000313" key="2">
    <source>
        <dbReference type="EMBL" id="QDF18309.1"/>
    </source>
</evidence>
<keyword evidence="3" id="KW-1185">Reference proteome</keyword>
<feature type="region of interest" description="Disordered" evidence="1">
    <location>
        <begin position="1"/>
        <end position="20"/>
    </location>
</feature>
<gene>
    <name evidence="2" type="primary">95</name>
    <name evidence="2" type="ORF">SEA_CHELMS_95</name>
</gene>
<reference evidence="2 3" key="1">
    <citation type="submission" date="2019-04" db="EMBL/GenBank/DDBJ databases">
        <authorList>
            <person name="Ahlbrecht B.C."/>
            <person name="Almail A."/>
            <person name="Blakestad S.M."/>
            <person name="Calhoun C.D."/>
            <person name="Chesley E."/>
            <person name="Craven C.R."/>
            <person name="Hoagland S.Z."/>
            <person name="Jost S.L."/>
            <person name="Manz Z.R."/>
            <person name="Pena P.B."/>
            <person name="Pfenning K.J."/>
            <person name="Postl L.C."/>
            <person name="Ramsey E.P."/>
            <person name="Roberts C.A."/>
            <person name="Sevcik K.M."/>
            <person name="Whitman F.C."/>
            <person name="Chia C.P."/>
            <person name="McKinney A.L."/>
            <person name="Tolsma S."/>
            <person name="Ward R.E."/>
            <person name="Garlena R.A."/>
            <person name="Russell D.A."/>
            <person name="Pope W.H."/>
            <person name="Jacobs-Sera D."/>
            <person name="Hatfull G.F."/>
        </authorList>
    </citation>
    <scope>NUCLEOTIDE SEQUENCE [LARGE SCALE GENOMIC DNA]</scope>
</reference>
<dbReference type="Proteomes" id="UP000315166">
    <property type="component" value="Segment"/>
</dbReference>